<name>A0A0H4TBB5_9BACT</name>
<dbReference type="SUPFAM" id="SSF55129">
    <property type="entry name" value="Ribosomal protein L30p/L7e"/>
    <property type="match status" value="1"/>
</dbReference>
<keyword evidence="3 7" id="KW-0689">Ribosomal protein</keyword>
<feature type="domain" description="Large ribosomal subunit protein uL30-like ferredoxin-like fold" evidence="6">
    <location>
        <begin position="5"/>
        <end position="53"/>
    </location>
</feature>
<accession>A0A0H4TBB5</accession>
<reference evidence="7" key="1">
    <citation type="journal article" date="2015" name="ISME J.">
        <title>Aquifer environment selects for microbial species cohorts in sediment and groundwater.</title>
        <authorList>
            <person name="Hug L.A."/>
            <person name="Thomas B.C."/>
            <person name="Brown C.T."/>
            <person name="Frischkorn K.R."/>
            <person name="Williams K.H."/>
            <person name="Tringe S.G."/>
            <person name="Banfield J.F."/>
        </authorList>
    </citation>
    <scope>NUCLEOTIDE SEQUENCE</scope>
</reference>
<evidence type="ECO:0000256" key="1">
    <source>
        <dbReference type="ARBA" id="ARBA00007594"/>
    </source>
</evidence>
<evidence type="ECO:0000313" key="7">
    <source>
        <dbReference type="EMBL" id="AKQ05296.1"/>
    </source>
</evidence>
<gene>
    <name evidence="7" type="primary">rpmD</name>
</gene>
<dbReference type="Gene3D" id="3.30.1390.20">
    <property type="entry name" value="Ribosomal protein L30, ferredoxin-like fold domain"/>
    <property type="match status" value="1"/>
</dbReference>
<dbReference type="GO" id="GO:0022625">
    <property type="term" value="C:cytosolic large ribosomal subunit"/>
    <property type="evidence" value="ECO:0007669"/>
    <property type="project" value="TreeGrafter"/>
</dbReference>
<dbReference type="NCBIfam" id="TIGR01308">
    <property type="entry name" value="rpmD_bact"/>
    <property type="match status" value="1"/>
</dbReference>
<dbReference type="CDD" id="cd01658">
    <property type="entry name" value="Ribosomal_L30"/>
    <property type="match status" value="1"/>
</dbReference>
<dbReference type="FunFam" id="3.30.1390.20:FF:000001">
    <property type="entry name" value="50S ribosomal protein L30"/>
    <property type="match status" value="1"/>
</dbReference>
<dbReference type="EMBL" id="KT007069">
    <property type="protein sequence ID" value="AKQ05296.1"/>
    <property type="molecule type" value="Genomic_DNA"/>
</dbReference>
<dbReference type="GO" id="GO:0006412">
    <property type="term" value="P:translation"/>
    <property type="evidence" value="ECO:0007669"/>
    <property type="project" value="InterPro"/>
</dbReference>
<dbReference type="InterPro" id="IPR036919">
    <property type="entry name" value="Ribo_uL30_ferredoxin-like_sf"/>
</dbReference>
<proteinExistence type="inferred from homology"/>
<evidence type="ECO:0000259" key="6">
    <source>
        <dbReference type="Pfam" id="PF00327"/>
    </source>
</evidence>
<evidence type="ECO:0000256" key="2">
    <source>
        <dbReference type="ARBA" id="ARBA00011838"/>
    </source>
</evidence>
<dbReference type="PIRSF" id="PIRSF002211">
    <property type="entry name" value="Ribosomal_L30_bac-type"/>
    <property type="match status" value="1"/>
</dbReference>
<dbReference type="PANTHER" id="PTHR15892:SF2">
    <property type="entry name" value="LARGE RIBOSOMAL SUBUNIT PROTEIN UL30M"/>
    <property type="match status" value="1"/>
</dbReference>
<dbReference type="Pfam" id="PF00327">
    <property type="entry name" value="Ribosomal_L30"/>
    <property type="match status" value="1"/>
</dbReference>
<dbReference type="GO" id="GO:0003735">
    <property type="term" value="F:structural constituent of ribosome"/>
    <property type="evidence" value="ECO:0007669"/>
    <property type="project" value="InterPro"/>
</dbReference>
<protein>
    <recommendedName>
        <fullName evidence="5">50S ribosomal protein L30</fullName>
    </recommendedName>
</protein>
<dbReference type="PANTHER" id="PTHR15892">
    <property type="entry name" value="MITOCHONDRIAL RIBOSOMAL PROTEIN L30"/>
    <property type="match status" value="1"/>
</dbReference>
<evidence type="ECO:0000256" key="4">
    <source>
        <dbReference type="ARBA" id="ARBA00023274"/>
    </source>
</evidence>
<organism evidence="7">
    <name type="scientific">uncultured Nitrospirae bacterium Rifle_16ft_4_minimus_24026</name>
    <dbReference type="NCBI Taxonomy" id="1665127"/>
    <lineage>
        <taxon>Bacteria</taxon>
        <taxon>Pseudomonadati</taxon>
        <taxon>Nitrospirota</taxon>
        <taxon>environmental samples</taxon>
    </lineage>
</organism>
<evidence type="ECO:0000256" key="5">
    <source>
        <dbReference type="ARBA" id="ARBA00035492"/>
    </source>
</evidence>
<dbReference type="AlphaFoldDB" id="A0A0H4TBB5"/>
<dbReference type="InterPro" id="IPR016082">
    <property type="entry name" value="Ribosomal_uL30_ferredoxin-like"/>
</dbReference>
<dbReference type="InterPro" id="IPR005996">
    <property type="entry name" value="Ribosomal_uL30_bac-type"/>
</dbReference>
<keyword evidence="4" id="KW-0687">Ribonucleoprotein</keyword>
<comment type="similarity">
    <text evidence="1">Belongs to the universal ribosomal protein uL30 family.</text>
</comment>
<comment type="subunit">
    <text evidence="2">Part of the 50S ribosomal subunit.</text>
</comment>
<evidence type="ECO:0000256" key="3">
    <source>
        <dbReference type="ARBA" id="ARBA00022980"/>
    </source>
</evidence>
<sequence>MKKIVIKQIKSGIGKPEKHKKIIRGLGLRKIGHTVLREDTPEIRGMVWKIKHLLEVVEGSDEA</sequence>
<dbReference type="HAMAP" id="MF_01371_B">
    <property type="entry name" value="Ribosomal_uL30_B"/>
    <property type="match status" value="1"/>
</dbReference>